<accession>A0A370TH09</accession>
<feature type="compositionally biased region" description="Low complexity" evidence="1">
    <location>
        <begin position="403"/>
        <end position="417"/>
    </location>
</feature>
<organism evidence="2 3">
    <name type="scientific">Venustampulla echinocandica</name>
    <dbReference type="NCBI Taxonomy" id="2656787"/>
    <lineage>
        <taxon>Eukaryota</taxon>
        <taxon>Fungi</taxon>
        <taxon>Dikarya</taxon>
        <taxon>Ascomycota</taxon>
        <taxon>Pezizomycotina</taxon>
        <taxon>Leotiomycetes</taxon>
        <taxon>Helotiales</taxon>
        <taxon>Pleuroascaceae</taxon>
        <taxon>Venustampulla</taxon>
    </lineage>
</organism>
<dbReference type="GeneID" id="43600458"/>
<evidence type="ECO:0008006" key="4">
    <source>
        <dbReference type="Google" id="ProtNLM"/>
    </source>
</evidence>
<name>A0A370TH09_9HELO</name>
<proteinExistence type="predicted"/>
<sequence length="577" mass="64222">MLAPGMLGALYFEGVNVTEFLERYGDQCEDANLKEGEKLKRLLRYCSIAIGQYVKAMAEWKRGVWEILENVLMEEFKDQDSFQQMNSRSFLEALKSKKRTSEDDVRQFIRQFTAISTVLVNKKELEEYTRGIWFLNGLLEDVRGKVIRRGKVTMNKPETVKFSEMAKTATEIYTSNKSIREFADSKVKQDGLSELVDRLGEASVPPRPENILAALVVASRVRLSKEVMDNLSNMFKAIALSARATAEADMMGGAMAGGGRAARFNPPSGGNQAAAYPAGLAGRINAAELPRGGQAGWYLQQMPAAAVNAAMAARSKPIYCFYYLESGHFRRECDDFRGDEGRGFAYERPDGLLYYGRRGDGGASVPWQRGERGRDTVRQVWGGASAAAEPPKQVSGMPRQDARPAAAPRKVPRAPSANVSSMSVVDLESSDVEEGDSDGFVIVAGVQGRQTDRAEEKWQNPKRVLRERAKREAKMAVLKLPRAGEWRKPQGEGAETADEESTEALKKLGPRVTRKVEKYLDVLKRDADPMELLDKVFDNELKSITGREVIVYSDLLQKLLFKNMVPFTKVELPASEE</sequence>
<evidence type="ECO:0000256" key="1">
    <source>
        <dbReference type="SAM" id="MobiDB-lite"/>
    </source>
</evidence>
<comment type="caution">
    <text evidence="2">The sequence shown here is derived from an EMBL/GenBank/DDBJ whole genome shotgun (WGS) entry which is preliminary data.</text>
</comment>
<evidence type="ECO:0000313" key="2">
    <source>
        <dbReference type="EMBL" id="RDL34481.1"/>
    </source>
</evidence>
<reference evidence="2 3" key="1">
    <citation type="journal article" date="2018" name="IMA Fungus">
        <title>IMA Genome-F 9: Draft genome sequence of Annulohypoxylon stygium, Aspergillus mulundensis, Berkeleyomyces basicola (syn. Thielaviopsis basicola), Ceratocystis smalleyi, two Cercospora beticola strains, Coleophoma cylindrospora, Fusarium fracticaudum, Phialophora cf. hyalina, and Morchella septimelata.</title>
        <authorList>
            <person name="Wingfield B.D."/>
            <person name="Bills G.F."/>
            <person name="Dong Y."/>
            <person name="Huang W."/>
            <person name="Nel W.J."/>
            <person name="Swalarsk-Parry B.S."/>
            <person name="Vaghefi N."/>
            <person name="Wilken P.M."/>
            <person name="An Z."/>
            <person name="de Beer Z.W."/>
            <person name="De Vos L."/>
            <person name="Chen L."/>
            <person name="Duong T.A."/>
            <person name="Gao Y."/>
            <person name="Hammerbacher A."/>
            <person name="Kikkert J.R."/>
            <person name="Li Y."/>
            <person name="Li H."/>
            <person name="Li K."/>
            <person name="Li Q."/>
            <person name="Liu X."/>
            <person name="Ma X."/>
            <person name="Naidoo K."/>
            <person name="Pethybridge S.J."/>
            <person name="Sun J."/>
            <person name="Steenkamp E.T."/>
            <person name="van der Nest M.A."/>
            <person name="van Wyk S."/>
            <person name="Wingfield M.J."/>
            <person name="Xiong C."/>
            <person name="Yue Q."/>
            <person name="Zhang X."/>
        </authorList>
    </citation>
    <scope>NUCLEOTIDE SEQUENCE [LARGE SCALE GENOMIC DNA]</scope>
    <source>
        <strain evidence="2 3">BP 5553</strain>
    </source>
</reference>
<feature type="region of interest" description="Disordered" evidence="1">
    <location>
        <begin position="383"/>
        <end position="423"/>
    </location>
</feature>
<dbReference type="Proteomes" id="UP000254866">
    <property type="component" value="Unassembled WGS sequence"/>
</dbReference>
<evidence type="ECO:0000313" key="3">
    <source>
        <dbReference type="Proteomes" id="UP000254866"/>
    </source>
</evidence>
<dbReference type="AlphaFoldDB" id="A0A370TH09"/>
<gene>
    <name evidence="2" type="ORF">BP5553_07609</name>
</gene>
<dbReference type="OrthoDB" id="5430668at2759"/>
<dbReference type="RefSeq" id="XP_031867463.1">
    <property type="nucleotide sequence ID" value="XM_032016232.1"/>
</dbReference>
<keyword evidence="3" id="KW-1185">Reference proteome</keyword>
<dbReference type="EMBL" id="NPIC01000007">
    <property type="protein sequence ID" value="RDL34481.1"/>
    <property type="molecule type" value="Genomic_DNA"/>
</dbReference>
<dbReference type="STRING" id="2656787.A0A370TH09"/>
<protein>
    <recommendedName>
        <fullName evidence="4">Retrotransposon gag domain-containing protein</fullName>
    </recommendedName>
</protein>